<evidence type="ECO:0000313" key="3">
    <source>
        <dbReference type="Proteomes" id="UP000250266"/>
    </source>
</evidence>
<feature type="transmembrane region" description="Helical" evidence="1">
    <location>
        <begin position="12"/>
        <end position="32"/>
    </location>
</feature>
<keyword evidence="1" id="KW-0472">Membrane</keyword>
<dbReference type="Proteomes" id="UP000250266">
    <property type="component" value="Unassembled WGS sequence"/>
</dbReference>
<name>A0A8E2EM49_9PEZI</name>
<reference evidence="2 3" key="1">
    <citation type="journal article" date="2016" name="Nat. Commun.">
        <title>Ectomycorrhizal ecology is imprinted in the genome of the dominant symbiotic fungus Cenococcum geophilum.</title>
        <authorList>
            <consortium name="DOE Joint Genome Institute"/>
            <person name="Peter M."/>
            <person name="Kohler A."/>
            <person name="Ohm R.A."/>
            <person name="Kuo A."/>
            <person name="Krutzmann J."/>
            <person name="Morin E."/>
            <person name="Arend M."/>
            <person name="Barry K.W."/>
            <person name="Binder M."/>
            <person name="Choi C."/>
            <person name="Clum A."/>
            <person name="Copeland A."/>
            <person name="Grisel N."/>
            <person name="Haridas S."/>
            <person name="Kipfer T."/>
            <person name="LaButti K."/>
            <person name="Lindquist E."/>
            <person name="Lipzen A."/>
            <person name="Maire R."/>
            <person name="Meier B."/>
            <person name="Mihaltcheva S."/>
            <person name="Molinier V."/>
            <person name="Murat C."/>
            <person name="Poggeler S."/>
            <person name="Quandt C.A."/>
            <person name="Sperisen C."/>
            <person name="Tritt A."/>
            <person name="Tisserant E."/>
            <person name="Crous P.W."/>
            <person name="Henrissat B."/>
            <person name="Nehls U."/>
            <person name="Egli S."/>
            <person name="Spatafora J.W."/>
            <person name="Grigoriev I.V."/>
            <person name="Martin F.M."/>
        </authorList>
    </citation>
    <scope>NUCLEOTIDE SEQUENCE [LARGE SCALE GENOMIC DNA]</scope>
    <source>
        <strain evidence="2 3">CBS 459.81</strain>
    </source>
</reference>
<evidence type="ECO:0000256" key="1">
    <source>
        <dbReference type="SAM" id="Phobius"/>
    </source>
</evidence>
<evidence type="ECO:0000313" key="2">
    <source>
        <dbReference type="EMBL" id="OCK86310.1"/>
    </source>
</evidence>
<organism evidence="2 3">
    <name type="scientific">Lepidopterella palustris CBS 459.81</name>
    <dbReference type="NCBI Taxonomy" id="1314670"/>
    <lineage>
        <taxon>Eukaryota</taxon>
        <taxon>Fungi</taxon>
        <taxon>Dikarya</taxon>
        <taxon>Ascomycota</taxon>
        <taxon>Pezizomycotina</taxon>
        <taxon>Dothideomycetes</taxon>
        <taxon>Pleosporomycetidae</taxon>
        <taxon>Mytilinidiales</taxon>
        <taxon>Argynnaceae</taxon>
        <taxon>Lepidopterella</taxon>
    </lineage>
</organism>
<keyword evidence="1" id="KW-1133">Transmembrane helix</keyword>
<keyword evidence="3" id="KW-1185">Reference proteome</keyword>
<keyword evidence="1" id="KW-0812">Transmembrane</keyword>
<accession>A0A8E2EM49</accession>
<gene>
    <name evidence="2" type="ORF">K432DRAFT_376817</name>
</gene>
<protein>
    <submittedName>
        <fullName evidence="2">Uncharacterized protein</fullName>
    </submittedName>
</protein>
<dbReference type="AlphaFoldDB" id="A0A8E2EM49"/>
<proteinExistence type="predicted"/>
<dbReference type="EMBL" id="KV744806">
    <property type="protein sequence ID" value="OCK86310.1"/>
    <property type="molecule type" value="Genomic_DNA"/>
</dbReference>
<sequence length="93" mass="10430">MFLRQQLLLRNQLLLWQIMALLDFILSLRPFILGTLYSIRFCTISNPSTTTSIPPALVRPCDFEHICPITEIDFGFFSVSGCGSFGNTSALSI</sequence>